<organism evidence="1 2">
    <name type="scientific">Acer saccharum</name>
    <name type="common">Sugar maple</name>
    <dbReference type="NCBI Taxonomy" id="4024"/>
    <lineage>
        <taxon>Eukaryota</taxon>
        <taxon>Viridiplantae</taxon>
        <taxon>Streptophyta</taxon>
        <taxon>Embryophyta</taxon>
        <taxon>Tracheophyta</taxon>
        <taxon>Spermatophyta</taxon>
        <taxon>Magnoliopsida</taxon>
        <taxon>eudicotyledons</taxon>
        <taxon>Gunneridae</taxon>
        <taxon>Pentapetalae</taxon>
        <taxon>rosids</taxon>
        <taxon>malvids</taxon>
        <taxon>Sapindales</taxon>
        <taxon>Sapindaceae</taxon>
        <taxon>Hippocastanoideae</taxon>
        <taxon>Acereae</taxon>
        <taxon>Acer</taxon>
    </lineage>
</organism>
<gene>
    <name evidence="1" type="ORF">LWI29_029176</name>
</gene>
<dbReference type="AlphaFoldDB" id="A0AA39RED8"/>
<proteinExistence type="predicted"/>
<sequence>MSSERKDSDPKLKPIFSWTSSDSEEEIVEGAGSESGDVERRITIANPLEYVNPDRLGLVETGAIQVVRSKGFSKHVEVEGSSYSGRPLGILGGENPESILFLIRGTAMLNLS</sequence>
<reference evidence="1" key="1">
    <citation type="journal article" date="2022" name="Plant J.">
        <title>Strategies of tolerance reflected in two North American maple genomes.</title>
        <authorList>
            <person name="McEvoy S.L."/>
            <person name="Sezen U.U."/>
            <person name="Trouern-Trend A."/>
            <person name="McMahon S.M."/>
            <person name="Schaberg P.G."/>
            <person name="Yang J."/>
            <person name="Wegrzyn J.L."/>
            <person name="Swenson N.G."/>
        </authorList>
    </citation>
    <scope>NUCLEOTIDE SEQUENCE</scope>
    <source>
        <strain evidence="1">NS2018</strain>
    </source>
</reference>
<dbReference type="EMBL" id="JAUESC010000388">
    <property type="protein sequence ID" value="KAK0572285.1"/>
    <property type="molecule type" value="Genomic_DNA"/>
</dbReference>
<keyword evidence="2" id="KW-1185">Reference proteome</keyword>
<evidence type="ECO:0000313" key="2">
    <source>
        <dbReference type="Proteomes" id="UP001168877"/>
    </source>
</evidence>
<protein>
    <submittedName>
        <fullName evidence="1">Uncharacterized protein</fullName>
    </submittedName>
</protein>
<reference evidence="1" key="2">
    <citation type="submission" date="2023-06" db="EMBL/GenBank/DDBJ databases">
        <authorList>
            <person name="Swenson N.G."/>
            <person name="Wegrzyn J.L."/>
            <person name="Mcevoy S.L."/>
        </authorList>
    </citation>
    <scope>NUCLEOTIDE SEQUENCE</scope>
    <source>
        <strain evidence="1">NS2018</strain>
        <tissue evidence="1">Leaf</tissue>
    </source>
</reference>
<name>A0AA39RED8_ACESA</name>
<accession>A0AA39RED8</accession>
<comment type="caution">
    <text evidence="1">The sequence shown here is derived from an EMBL/GenBank/DDBJ whole genome shotgun (WGS) entry which is preliminary data.</text>
</comment>
<evidence type="ECO:0000313" key="1">
    <source>
        <dbReference type="EMBL" id="KAK0572285.1"/>
    </source>
</evidence>
<dbReference type="Proteomes" id="UP001168877">
    <property type="component" value="Unassembled WGS sequence"/>
</dbReference>